<accession>A0A7V1LPX9</accession>
<proteinExistence type="predicted"/>
<evidence type="ECO:0000256" key="1">
    <source>
        <dbReference type="SAM" id="Phobius"/>
    </source>
</evidence>
<feature type="transmembrane region" description="Helical" evidence="1">
    <location>
        <begin position="41"/>
        <end position="59"/>
    </location>
</feature>
<dbReference type="AlphaFoldDB" id="A0A7V1LPX9"/>
<keyword evidence="1" id="KW-0472">Membrane</keyword>
<dbReference type="Proteomes" id="UP000886005">
    <property type="component" value="Unassembled WGS sequence"/>
</dbReference>
<evidence type="ECO:0000313" key="2">
    <source>
        <dbReference type="EMBL" id="HED11905.1"/>
    </source>
</evidence>
<name>A0A7V1LPX9_CALAY</name>
<keyword evidence="1" id="KW-1133">Transmembrane helix</keyword>
<keyword evidence="1" id="KW-0812">Transmembrane</keyword>
<dbReference type="EMBL" id="DRLD01000413">
    <property type="protein sequence ID" value="HED11905.1"/>
    <property type="molecule type" value="Genomic_DNA"/>
</dbReference>
<gene>
    <name evidence="2" type="ORF">ENJ10_14540</name>
</gene>
<organism evidence="2">
    <name type="scientific">Caldithrix abyssi</name>
    <dbReference type="NCBI Taxonomy" id="187145"/>
    <lineage>
        <taxon>Bacteria</taxon>
        <taxon>Pseudomonadati</taxon>
        <taxon>Calditrichota</taxon>
        <taxon>Calditrichia</taxon>
        <taxon>Calditrichales</taxon>
        <taxon>Calditrichaceae</taxon>
        <taxon>Caldithrix</taxon>
    </lineage>
</organism>
<feature type="transmembrane region" description="Helical" evidence="1">
    <location>
        <begin position="9"/>
        <end position="29"/>
    </location>
</feature>
<protein>
    <submittedName>
        <fullName evidence="2">Uncharacterized protein</fullName>
    </submittedName>
</protein>
<reference evidence="2" key="1">
    <citation type="journal article" date="2020" name="mSystems">
        <title>Genome- and Community-Level Interaction Insights into Carbon Utilization and Element Cycling Functions of Hydrothermarchaeota in Hydrothermal Sediment.</title>
        <authorList>
            <person name="Zhou Z."/>
            <person name="Liu Y."/>
            <person name="Xu W."/>
            <person name="Pan J."/>
            <person name="Luo Z.H."/>
            <person name="Li M."/>
        </authorList>
    </citation>
    <scope>NUCLEOTIDE SEQUENCE [LARGE SCALE GENOMIC DNA]</scope>
    <source>
        <strain evidence="2">HyVt-456</strain>
    </source>
</reference>
<comment type="caution">
    <text evidence="2">The sequence shown here is derived from an EMBL/GenBank/DDBJ whole genome shotgun (WGS) entry which is preliminary data.</text>
</comment>
<sequence>MKNLFDKSILLVLTGITFIGGYAFLRYAYKVTDSTPFTQEIVLIILGTVATILITALLLRKQSAVEIEKEQSIKFIDLKTRTYEDLIAKIEEMTLGRDITDSDVVRLQFITHRLAIFSSPQVLEEFQRFLEVLIQKTRDGKISRDDSVSLAESLANLTVKIRADLIGEMDSRENYSKDKIRKQILMNSSESMELLIKG</sequence>